<dbReference type="PANTHER" id="PTHR46621:SF1">
    <property type="entry name" value="SNRNA-ACTIVATING PROTEIN COMPLEX SUBUNIT 4"/>
    <property type="match status" value="1"/>
</dbReference>
<sequence>MVTKCDSAFSFDSELGQQFIEENPYLVRIAFSLATNQTYIQLFDQIIELVNEAINLNRNTQEEIRSILTNNYKDDSRITRERLNLPCWYPYFKDSNGMSPGLNKEALKIKRISVDPLMDEGRRWNYLEHRLLKAAVCSSFKDEQIRMINLKKEIVINKLLAVGVETTNKQKYKLVNEVERYNKQIAKICAKSIDTFLREYSDFSNVDWARISASDFKGLRSIAQLRQKWCNELCHLQNKTKWTDSEDKQLLILRKKFSNWDTISEKIGNFRSPFKCFQRFIYLKKNEREPSKWKPKEDRKLLKLIKLHKVGEEIQWAKIAGYMPGRSRMSCEYRYTRTLTTKLNRGRWTDSEDLCLVEAVDKYGPRNWTKVSECVEGRSALQCRNRWVHVLDPKRRDQPWTWEEHKRLFYFIRLFGRDKCAKIAKFLPGRNNMDVHMRIKFLIKLHIEKNIEEKPPVIRHFAYNYIHYKNRRKNILDKFDKYSKTKQNDKTVSLSNRLGFGSFVEIPKNGVNPRNKCKLRDEEFNDWNVIGSGRWTRVQQKNPNDQDNEERMKELKNLTDEQREEVLLWLETSDSRLETEHEEKKQIPEDPKLAVKFYEEMFTYERIDELFNLIEELIPPMKKDIIYYEKQQNRCQSIGVKKIGKTKSKEEIKENRRCKSVGVRNLKKVDEKKKTPIKKSKSLKIEKR</sequence>
<dbReference type="GO" id="GO:0000978">
    <property type="term" value="F:RNA polymerase II cis-regulatory region sequence-specific DNA binding"/>
    <property type="evidence" value="ECO:0007669"/>
    <property type="project" value="TreeGrafter"/>
</dbReference>
<accession>A0A8S9ZHN3</accession>
<dbReference type="PROSITE" id="PS51294">
    <property type="entry name" value="HTH_MYB"/>
    <property type="match status" value="2"/>
</dbReference>
<dbReference type="CDD" id="cd00167">
    <property type="entry name" value="SANT"/>
    <property type="match status" value="2"/>
</dbReference>
<dbReference type="SMART" id="SM00717">
    <property type="entry name" value="SANT"/>
    <property type="match status" value="4"/>
</dbReference>
<organism evidence="8 9">
    <name type="scientific">Meloidogyne graminicola</name>
    <dbReference type="NCBI Taxonomy" id="189291"/>
    <lineage>
        <taxon>Eukaryota</taxon>
        <taxon>Metazoa</taxon>
        <taxon>Ecdysozoa</taxon>
        <taxon>Nematoda</taxon>
        <taxon>Chromadorea</taxon>
        <taxon>Rhabditida</taxon>
        <taxon>Tylenchina</taxon>
        <taxon>Tylenchomorpha</taxon>
        <taxon>Tylenchoidea</taxon>
        <taxon>Meloidogynidae</taxon>
        <taxon>Meloidogyninae</taxon>
        <taxon>Meloidogyne</taxon>
    </lineage>
</organism>
<dbReference type="GO" id="GO:0005634">
    <property type="term" value="C:nucleus"/>
    <property type="evidence" value="ECO:0007669"/>
    <property type="project" value="UniProtKB-SubCell"/>
</dbReference>
<feature type="non-terminal residue" evidence="8">
    <location>
        <position position="1"/>
    </location>
</feature>
<dbReference type="GO" id="GO:0001006">
    <property type="term" value="F:RNA polymerase III type 3 promoter sequence-specific DNA binding"/>
    <property type="evidence" value="ECO:0007669"/>
    <property type="project" value="TreeGrafter"/>
</dbReference>
<feature type="domain" description="HTH myb-type" evidence="7">
    <location>
        <begin position="292"/>
        <end position="339"/>
    </location>
</feature>
<dbReference type="GO" id="GO:0019185">
    <property type="term" value="C:snRNA-activating protein complex"/>
    <property type="evidence" value="ECO:0007669"/>
    <property type="project" value="TreeGrafter"/>
</dbReference>
<dbReference type="Proteomes" id="UP000605970">
    <property type="component" value="Unassembled WGS sequence"/>
</dbReference>
<dbReference type="InterPro" id="IPR009057">
    <property type="entry name" value="Homeodomain-like_sf"/>
</dbReference>
<reference evidence="8" key="1">
    <citation type="journal article" date="2020" name="Ecol. Evol.">
        <title>Genome structure and content of the rice root-knot nematode (Meloidogyne graminicola).</title>
        <authorList>
            <person name="Phan N.T."/>
            <person name="Danchin E.G.J."/>
            <person name="Klopp C."/>
            <person name="Perfus-Barbeoch L."/>
            <person name="Kozlowski D.K."/>
            <person name="Koutsovoulos G.D."/>
            <person name="Lopez-Roques C."/>
            <person name="Bouchez O."/>
            <person name="Zahm M."/>
            <person name="Besnard G."/>
            <person name="Bellafiore S."/>
        </authorList>
    </citation>
    <scope>NUCLEOTIDE SEQUENCE</scope>
    <source>
        <strain evidence="8">VN-18</strain>
    </source>
</reference>
<dbReference type="GO" id="GO:0042796">
    <property type="term" value="P:snRNA transcription by RNA polymerase III"/>
    <property type="evidence" value="ECO:0007669"/>
    <property type="project" value="TreeGrafter"/>
</dbReference>
<evidence type="ECO:0000259" key="7">
    <source>
        <dbReference type="PROSITE" id="PS51294"/>
    </source>
</evidence>
<evidence type="ECO:0000256" key="1">
    <source>
        <dbReference type="ARBA" id="ARBA00004123"/>
    </source>
</evidence>
<dbReference type="SUPFAM" id="SSF46689">
    <property type="entry name" value="Homeodomain-like"/>
    <property type="match status" value="2"/>
</dbReference>
<feature type="domain" description="Myb-like" evidence="6">
    <location>
        <begin position="238"/>
        <end position="280"/>
    </location>
</feature>
<comment type="subcellular location">
    <subcellularLocation>
        <location evidence="1">Nucleus</location>
    </subcellularLocation>
</comment>
<keyword evidence="3" id="KW-0238">DNA-binding</keyword>
<evidence type="ECO:0000256" key="3">
    <source>
        <dbReference type="ARBA" id="ARBA00023125"/>
    </source>
</evidence>
<gene>
    <name evidence="8" type="ORF">Mgra_00007794</name>
</gene>
<keyword evidence="2" id="KW-0805">Transcription regulation</keyword>
<feature type="domain" description="Myb-like" evidence="6">
    <location>
        <begin position="285"/>
        <end position="339"/>
    </location>
</feature>
<dbReference type="Gene3D" id="1.10.10.60">
    <property type="entry name" value="Homeodomain-like"/>
    <property type="match status" value="4"/>
</dbReference>
<protein>
    <recommendedName>
        <fullName evidence="10">snRNA-activating protein complex subunit 4</fullName>
    </recommendedName>
</protein>
<evidence type="ECO:0000259" key="6">
    <source>
        <dbReference type="PROSITE" id="PS50090"/>
    </source>
</evidence>
<dbReference type="AlphaFoldDB" id="A0A8S9ZHN3"/>
<dbReference type="PANTHER" id="PTHR46621">
    <property type="entry name" value="SNRNA-ACTIVATING PROTEIN COMPLEX SUBUNIT 4"/>
    <property type="match status" value="1"/>
</dbReference>
<evidence type="ECO:0000256" key="2">
    <source>
        <dbReference type="ARBA" id="ARBA00023015"/>
    </source>
</evidence>
<keyword evidence="9" id="KW-1185">Reference proteome</keyword>
<evidence type="ECO:0000256" key="5">
    <source>
        <dbReference type="ARBA" id="ARBA00023242"/>
    </source>
</evidence>
<dbReference type="InterPro" id="IPR017930">
    <property type="entry name" value="Myb_dom"/>
</dbReference>
<comment type="caution">
    <text evidence="8">The sequence shown here is derived from an EMBL/GenBank/DDBJ whole genome shotgun (WGS) entry which is preliminary data.</text>
</comment>
<feature type="domain" description="HTH myb-type" evidence="7">
    <location>
        <begin position="340"/>
        <end position="395"/>
    </location>
</feature>
<dbReference type="Pfam" id="PF00249">
    <property type="entry name" value="Myb_DNA-binding"/>
    <property type="match status" value="1"/>
</dbReference>
<evidence type="ECO:0000313" key="9">
    <source>
        <dbReference type="Proteomes" id="UP000605970"/>
    </source>
</evidence>
<dbReference type="OrthoDB" id="2143914at2759"/>
<evidence type="ECO:0008006" key="10">
    <source>
        <dbReference type="Google" id="ProtNLM"/>
    </source>
</evidence>
<dbReference type="InterPro" id="IPR051575">
    <property type="entry name" value="Myb-like_DNA-bd"/>
</dbReference>
<dbReference type="Pfam" id="PF13921">
    <property type="entry name" value="Myb_DNA-bind_6"/>
    <property type="match status" value="1"/>
</dbReference>
<proteinExistence type="predicted"/>
<dbReference type="InterPro" id="IPR001005">
    <property type="entry name" value="SANT/Myb"/>
</dbReference>
<dbReference type="PROSITE" id="PS50090">
    <property type="entry name" value="MYB_LIKE"/>
    <property type="match status" value="3"/>
</dbReference>
<keyword evidence="5" id="KW-0539">Nucleus</keyword>
<keyword evidence="4" id="KW-0804">Transcription</keyword>
<dbReference type="GO" id="GO:0042795">
    <property type="term" value="P:snRNA transcription by RNA polymerase II"/>
    <property type="evidence" value="ECO:0007669"/>
    <property type="project" value="TreeGrafter"/>
</dbReference>
<evidence type="ECO:0000313" key="8">
    <source>
        <dbReference type="EMBL" id="KAF7632805.1"/>
    </source>
</evidence>
<dbReference type="EMBL" id="JABEBT010000093">
    <property type="protein sequence ID" value="KAF7632805.1"/>
    <property type="molecule type" value="Genomic_DNA"/>
</dbReference>
<evidence type="ECO:0000256" key="4">
    <source>
        <dbReference type="ARBA" id="ARBA00023163"/>
    </source>
</evidence>
<name>A0A8S9ZHN3_9BILA</name>
<feature type="domain" description="Myb-like" evidence="6">
    <location>
        <begin position="340"/>
        <end position="391"/>
    </location>
</feature>